<reference evidence="2" key="1">
    <citation type="submission" date="2021-03" db="EMBL/GenBank/DDBJ databases">
        <title>Draft genome sequence of rust myrtle Austropuccinia psidii MF-1, a brazilian biotype.</title>
        <authorList>
            <person name="Quecine M.C."/>
            <person name="Pachon D.M.R."/>
            <person name="Bonatelli M.L."/>
            <person name="Correr F.H."/>
            <person name="Franceschini L.M."/>
            <person name="Leite T.F."/>
            <person name="Margarido G.R.A."/>
            <person name="Almeida C.A."/>
            <person name="Ferrarezi J.A."/>
            <person name="Labate C.A."/>
        </authorList>
    </citation>
    <scope>NUCLEOTIDE SEQUENCE</scope>
    <source>
        <strain evidence="2">MF-1</strain>
    </source>
</reference>
<protein>
    <submittedName>
        <fullName evidence="2">Uncharacterized protein</fullName>
    </submittedName>
</protein>
<dbReference type="Proteomes" id="UP000765509">
    <property type="component" value="Unassembled WGS sequence"/>
</dbReference>
<keyword evidence="3" id="KW-1185">Reference proteome</keyword>
<dbReference type="EMBL" id="AVOT02043150">
    <property type="protein sequence ID" value="MBW0538574.1"/>
    <property type="molecule type" value="Genomic_DNA"/>
</dbReference>
<accession>A0A9Q3FG98</accession>
<name>A0A9Q3FG98_9BASI</name>
<gene>
    <name evidence="2" type="ORF">O181_078289</name>
</gene>
<evidence type="ECO:0000313" key="3">
    <source>
        <dbReference type="Proteomes" id="UP000765509"/>
    </source>
</evidence>
<evidence type="ECO:0000313" key="2">
    <source>
        <dbReference type="EMBL" id="MBW0538574.1"/>
    </source>
</evidence>
<feature type="region of interest" description="Disordered" evidence="1">
    <location>
        <begin position="1"/>
        <end position="32"/>
    </location>
</feature>
<feature type="compositionally biased region" description="Acidic residues" evidence="1">
    <location>
        <begin position="14"/>
        <end position="28"/>
    </location>
</feature>
<dbReference type="AlphaFoldDB" id="A0A9Q3FG98"/>
<proteinExistence type="predicted"/>
<sequence>MNEIVETEDHNDKEDESESEKEMEESETSESGAINIINAQIKNIDLTYEILDLNANLPQVYISDTRLTNIQDAKLHRTKPSKGMGYTAGKSSVTILLVENKEAKVNLDEGKYCTCVGKDYFKTVIPDWEEKLIPIQGVKFSCASESTKPLGRIELILIFPHPSKCIRVEVEFVVMDNCISNHFILGNDHLLVYGIDISNQKGRDFTIGDNRRQKFCFLINKKQITAIKMKRKSKRNIPS</sequence>
<organism evidence="2 3">
    <name type="scientific">Austropuccinia psidii MF-1</name>
    <dbReference type="NCBI Taxonomy" id="1389203"/>
    <lineage>
        <taxon>Eukaryota</taxon>
        <taxon>Fungi</taxon>
        <taxon>Dikarya</taxon>
        <taxon>Basidiomycota</taxon>
        <taxon>Pucciniomycotina</taxon>
        <taxon>Pucciniomycetes</taxon>
        <taxon>Pucciniales</taxon>
        <taxon>Sphaerophragmiaceae</taxon>
        <taxon>Austropuccinia</taxon>
    </lineage>
</organism>
<comment type="caution">
    <text evidence="2">The sequence shown here is derived from an EMBL/GenBank/DDBJ whole genome shotgun (WGS) entry which is preliminary data.</text>
</comment>
<evidence type="ECO:0000256" key="1">
    <source>
        <dbReference type="SAM" id="MobiDB-lite"/>
    </source>
</evidence>